<protein>
    <submittedName>
        <fullName evidence="1">Uncharacterized protein</fullName>
    </submittedName>
</protein>
<accession>E1YMV7</accession>
<organism evidence="1">
    <name type="scientific">uncultured Desulfobacterium sp</name>
    <dbReference type="NCBI Taxonomy" id="201089"/>
    <lineage>
        <taxon>Bacteria</taxon>
        <taxon>Pseudomonadati</taxon>
        <taxon>Thermodesulfobacteriota</taxon>
        <taxon>Desulfobacteria</taxon>
        <taxon>Desulfobacterales</taxon>
        <taxon>Desulfobacteriaceae</taxon>
        <taxon>Desulfobacterium</taxon>
        <taxon>environmental samples</taxon>
    </lineage>
</organism>
<dbReference type="AlphaFoldDB" id="E1YMV7"/>
<dbReference type="EMBL" id="FR695880">
    <property type="protein sequence ID" value="CBX31901.1"/>
    <property type="molecule type" value="Genomic_DNA"/>
</dbReference>
<gene>
    <name evidence="1" type="ORF">N47_O13200</name>
</gene>
<proteinExistence type="predicted"/>
<reference evidence="1" key="1">
    <citation type="journal article" date="2011" name="Environ. Microbiol.">
        <title>Genomic insights into the metabolic potential of the polycyclic aromatic hydrocarbon degrading sulfate-reducing Deltaproteobacterium N47.</title>
        <authorList>
            <person name="Bergmann F."/>
            <person name="Selesi D."/>
            <person name="Weinmaier T."/>
            <person name="Tischler P."/>
            <person name="Rattei T."/>
            <person name="Meckenstock R.U."/>
        </authorList>
    </citation>
    <scope>NUCLEOTIDE SEQUENCE</scope>
</reference>
<name>E1YMV7_9BACT</name>
<evidence type="ECO:0000313" key="1">
    <source>
        <dbReference type="EMBL" id="CBX31901.1"/>
    </source>
</evidence>
<sequence>MSKHLWLILTKKQKEKIMYLYWRVQQDLDCLGEVIRFIDPSFIRCHRQWLRKNLAGIALAEGFEVEELLKQSLSELN</sequence>